<dbReference type="Proteomes" id="UP000834106">
    <property type="component" value="Chromosome 20"/>
</dbReference>
<dbReference type="PANTHER" id="PTHR15598">
    <property type="entry name" value="ENHANCER OF MRNA-DECAPPING PROTEIN 4"/>
    <property type="match status" value="1"/>
</dbReference>
<gene>
    <name evidence="5" type="ORF">FPE_LOCUS31033</name>
</gene>
<keyword evidence="4" id="KW-0677">Repeat</keyword>
<organism evidence="5 6">
    <name type="scientific">Fraxinus pennsylvanica</name>
    <dbReference type="NCBI Taxonomy" id="56036"/>
    <lineage>
        <taxon>Eukaryota</taxon>
        <taxon>Viridiplantae</taxon>
        <taxon>Streptophyta</taxon>
        <taxon>Embryophyta</taxon>
        <taxon>Tracheophyta</taxon>
        <taxon>Spermatophyta</taxon>
        <taxon>Magnoliopsida</taxon>
        <taxon>eudicotyledons</taxon>
        <taxon>Gunneridae</taxon>
        <taxon>Pentapetalae</taxon>
        <taxon>asterids</taxon>
        <taxon>lamiids</taxon>
        <taxon>Lamiales</taxon>
        <taxon>Oleaceae</taxon>
        <taxon>Oleeae</taxon>
        <taxon>Fraxinus</taxon>
    </lineage>
</organism>
<dbReference type="PANTHER" id="PTHR15598:SF5">
    <property type="entry name" value="ENHANCER OF MRNA-DECAPPING PROTEIN 4"/>
    <property type="match status" value="1"/>
</dbReference>
<proteinExistence type="predicted"/>
<keyword evidence="3" id="KW-0853">WD repeat</keyword>
<sequence length="157" mass="17526">MTTGIQEYIIPSAGILTCTSLTTCFYLQVVAMQKDMQKQVAMMVAVRVTKEGRRLEASLGRIMEKAVKANADALWAHFQEENAKLEKASWERTQQLSNMISNCLNKDLPAILEKAVKKELNAVGQAVARTITPSIEKTVSASILETFQVNIWIFLSF</sequence>
<reference evidence="5" key="1">
    <citation type="submission" date="2023-05" db="EMBL/GenBank/DDBJ databases">
        <authorList>
            <person name="Huff M."/>
        </authorList>
    </citation>
    <scope>NUCLEOTIDE SEQUENCE</scope>
</reference>
<dbReference type="AlphaFoldDB" id="A0AAD2A8L0"/>
<keyword evidence="2" id="KW-0963">Cytoplasm</keyword>
<name>A0AAD2A8L0_9LAMI</name>
<evidence type="ECO:0000256" key="2">
    <source>
        <dbReference type="ARBA" id="ARBA00022490"/>
    </source>
</evidence>
<keyword evidence="6" id="KW-1185">Reference proteome</keyword>
<evidence type="ECO:0000313" key="6">
    <source>
        <dbReference type="Proteomes" id="UP000834106"/>
    </source>
</evidence>
<accession>A0AAD2A8L0</accession>
<dbReference type="GO" id="GO:0000932">
    <property type="term" value="C:P-body"/>
    <property type="evidence" value="ECO:0007669"/>
    <property type="project" value="TreeGrafter"/>
</dbReference>
<dbReference type="GO" id="GO:0031087">
    <property type="term" value="P:deadenylation-independent decapping of nuclear-transcribed mRNA"/>
    <property type="evidence" value="ECO:0007669"/>
    <property type="project" value="InterPro"/>
</dbReference>
<dbReference type="InterPro" id="IPR045152">
    <property type="entry name" value="EDC4-like"/>
</dbReference>
<comment type="subcellular location">
    <subcellularLocation>
        <location evidence="1">Cytoplasm</location>
    </subcellularLocation>
</comment>
<evidence type="ECO:0000256" key="3">
    <source>
        <dbReference type="ARBA" id="ARBA00022574"/>
    </source>
</evidence>
<dbReference type="EMBL" id="OU503055">
    <property type="protein sequence ID" value="CAI9783512.1"/>
    <property type="molecule type" value="Genomic_DNA"/>
</dbReference>
<evidence type="ECO:0000256" key="1">
    <source>
        <dbReference type="ARBA" id="ARBA00004496"/>
    </source>
</evidence>
<protein>
    <submittedName>
        <fullName evidence="5">Uncharacterized protein</fullName>
    </submittedName>
</protein>
<evidence type="ECO:0000256" key="4">
    <source>
        <dbReference type="ARBA" id="ARBA00022737"/>
    </source>
</evidence>
<evidence type="ECO:0000313" key="5">
    <source>
        <dbReference type="EMBL" id="CAI9783512.1"/>
    </source>
</evidence>